<dbReference type="InterPro" id="IPR038314">
    <property type="entry name" value="T6SS_sf"/>
</dbReference>
<name>A0A4U8S252_9HELI</name>
<dbReference type="AlphaFoldDB" id="A0A4U8S252"/>
<sequence>MAKKLFVTQKNIGLTFCISEFYKDQKLPKAIEEGWRAFSSSEYMNRERIDEIFVFVKANINDYIPQFKPDGLYAEHQPWYFVACLNMYNSKEYEDMIQRKGKYAK</sequence>
<dbReference type="OrthoDB" id="5325555at2"/>
<reference evidence="1 2" key="1">
    <citation type="journal article" date="2014" name="Genome Announc.">
        <title>Draft genome sequences of eight enterohepatic helicobacter species isolated from both laboratory and wild rodents.</title>
        <authorList>
            <person name="Sheh A."/>
            <person name="Shen Z."/>
            <person name="Fox J.G."/>
        </authorList>
    </citation>
    <scope>NUCLEOTIDE SEQUENCE [LARGE SCALE GENOMIC DNA]</scope>
    <source>
        <strain evidence="1 2">ATCC 700114</strain>
    </source>
</reference>
<accession>A0A4U8S252</accession>
<comment type="caution">
    <text evidence="1">The sequence shown here is derived from an EMBL/GenBank/DDBJ whole genome shotgun (WGS) entry which is preliminary data.</text>
</comment>
<dbReference type="EMBL" id="JRPL02000046">
    <property type="protein sequence ID" value="TLD79785.1"/>
    <property type="molecule type" value="Genomic_DNA"/>
</dbReference>
<protein>
    <submittedName>
        <fullName evidence="1">Uncharacterized protein</fullName>
    </submittedName>
</protein>
<dbReference type="Proteomes" id="UP000029878">
    <property type="component" value="Unassembled WGS sequence"/>
</dbReference>
<organism evidence="1 2">
    <name type="scientific">Helicobacter trogontum</name>
    <dbReference type="NCBI Taxonomy" id="50960"/>
    <lineage>
        <taxon>Bacteria</taxon>
        <taxon>Pseudomonadati</taxon>
        <taxon>Campylobacterota</taxon>
        <taxon>Epsilonproteobacteria</taxon>
        <taxon>Campylobacterales</taxon>
        <taxon>Helicobacteraceae</taxon>
        <taxon>Helicobacter</taxon>
    </lineage>
</organism>
<dbReference type="RefSeq" id="WP_138069925.1">
    <property type="nucleotide sequence ID" value="NZ_FZNG01000057.1"/>
</dbReference>
<dbReference type="Gene3D" id="1.20.120.1620">
    <property type="match status" value="1"/>
</dbReference>
<proteinExistence type="predicted"/>
<evidence type="ECO:0000313" key="1">
    <source>
        <dbReference type="EMBL" id="TLD79785.1"/>
    </source>
</evidence>
<evidence type="ECO:0000313" key="2">
    <source>
        <dbReference type="Proteomes" id="UP000029878"/>
    </source>
</evidence>
<gene>
    <name evidence="1" type="ORF">LS81_010140</name>
</gene>